<proteinExistence type="predicted"/>
<organism evidence="1">
    <name type="scientific">Arundo donax</name>
    <name type="common">Giant reed</name>
    <name type="synonym">Donax arundinaceus</name>
    <dbReference type="NCBI Taxonomy" id="35708"/>
    <lineage>
        <taxon>Eukaryota</taxon>
        <taxon>Viridiplantae</taxon>
        <taxon>Streptophyta</taxon>
        <taxon>Embryophyta</taxon>
        <taxon>Tracheophyta</taxon>
        <taxon>Spermatophyta</taxon>
        <taxon>Magnoliopsida</taxon>
        <taxon>Liliopsida</taxon>
        <taxon>Poales</taxon>
        <taxon>Poaceae</taxon>
        <taxon>PACMAD clade</taxon>
        <taxon>Arundinoideae</taxon>
        <taxon>Arundineae</taxon>
        <taxon>Arundo</taxon>
    </lineage>
</organism>
<dbReference type="AlphaFoldDB" id="A0A0A9DHF4"/>
<name>A0A0A9DHF4_ARUDO</name>
<protein>
    <submittedName>
        <fullName evidence="1">Uncharacterized protein</fullName>
    </submittedName>
</protein>
<dbReference type="EMBL" id="GBRH01212835">
    <property type="protein sequence ID" value="JAD85060.1"/>
    <property type="molecule type" value="Transcribed_RNA"/>
</dbReference>
<evidence type="ECO:0000313" key="1">
    <source>
        <dbReference type="EMBL" id="JAD85060.1"/>
    </source>
</evidence>
<sequence length="101" mass="11555">MYHHPTELWMRLVNRSDKALLCSRASLPYFQCVLTVDTSTWWFYISESASNAELKTQIWLRSNCTPNCLQWSVLCTKSGTSVSPLALQFCLSDEPPGIHRS</sequence>
<reference evidence="1" key="2">
    <citation type="journal article" date="2015" name="Data Brief">
        <title>Shoot transcriptome of the giant reed, Arundo donax.</title>
        <authorList>
            <person name="Barrero R.A."/>
            <person name="Guerrero F.D."/>
            <person name="Moolhuijzen P."/>
            <person name="Goolsby J.A."/>
            <person name="Tidwell J."/>
            <person name="Bellgard S.E."/>
            <person name="Bellgard M.I."/>
        </authorList>
    </citation>
    <scope>NUCLEOTIDE SEQUENCE</scope>
    <source>
        <tissue evidence="1">Shoot tissue taken approximately 20 cm above the soil surface</tissue>
    </source>
</reference>
<accession>A0A0A9DHF4</accession>
<reference evidence="1" key="1">
    <citation type="submission" date="2014-09" db="EMBL/GenBank/DDBJ databases">
        <authorList>
            <person name="Magalhaes I.L.F."/>
            <person name="Oliveira U."/>
            <person name="Santos F.R."/>
            <person name="Vidigal T.H.D.A."/>
            <person name="Brescovit A.D."/>
            <person name="Santos A.J."/>
        </authorList>
    </citation>
    <scope>NUCLEOTIDE SEQUENCE</scope>
    <source>
        <tissue evidence="1">Shoot tissue taken approximately 20 cm above the soil surface</tissue>
    </source>
</reference>